<dbReference type="Gene3D" id="3.40.50.720">
    <property type="entry name" value="NAD(P)-binding Rossmann-like Domain"/>
    <property type="match status" value="1"/>
</dbReference>
<dbReference type="SUPFAM" id="SSF51735">
    <property type="entry name" value="NAD(P)-binding Rossmann-fold domains"/>
    <property type="match status" value="1"/>
</dbReference>
<dbReference type="AlphaFoldDB" id="A0A5M6C671"/>
<dbReference type="InterPro" id="IPR001509">
    <property type="entry name" value="Epimerase_deHydtase"/>
</dbReference>
<evidence type="ECO:0000313" key="4">
    <source>
        <dbReference type="Proteomes" id="UP000322225"/>
    </source>
</evidence>
<reference evidence="3" key="1">
    <citation type="submission" date="2017-08" db="EMBL/GenBank/DDBJ databases">
        <authorList>
            <person name="Cuomo C."/>
            <person name="Billmyre B."/>
            <person name="Heitman J."/>
        </authorList>
    </citation>
    <scope>NUCLEOTIDE SEQUENCE</scope>
    <source>
        <strain evidence="3">CBS 12478</strain>
    </source>
</reference>
<evidence type="ECO:0000313" key="3">
    <source>
        <dbReference type="EMBL" id="WWD17396.1"/>
    </source>
</evidence>
<gene>
    <name evidence="3" type="ORF">CI109_101837</name>
</gene>
<dbReference type="GO" id="GO:0016616">
    <property type="term" value="F:oxidoreductase activity, acting on the CH-OH group of donors, NAD or NADP as acceptor"/>
    <property type="evidence" value="ECO:0007669"/>
    <property type="project" value="TreeGrafter"/>
</dbReference>
<keyword evidence="1" id="KW-0560">Oxidoreductase</keyword>
<comment type="similarity">
    <text evidence="2">Belongs to the NAD(P)-dependent epimerase/dehydratase family. Dihydroflavonol-4-reductase subfamily.</text>
</comment>
<proteinExistence type="inferred from homology"/>
<reference evidence="3" key="2">
    <citation type="submission" date="2024-01" db="EMBL/GenBank/DDBJ databases">
        <title>Comparative genomics of Cryptococcus and Kwoniella reveals pathogenesis evolution and contrasting modes of karyotype evolution via chromosome fusion or intercentromeric recombination.</title>
        <authorList>
            <person name="Coelho M.A."/>
            <person name="David-Palma M."/>
            <person name="Shea T."/>
            <person name="Bowers K."/>
            <person name="McGinley-Smith S."/>
            <person name="Mohammad A.W."/>
            <person name="Gnirke A."/>
            <person name="Yurkov A.M."/>
            <person name="Nowrousian M."/>
            <person name="Sun S."/>
            <person name="Cuomo C.A."/>
            <person name="Heitman J."/>
        </authorList>
    </citation>
    <scope>NUCLEOTIDE SEQUENCE</scope>
    <source>
        <strain evidence="3">CBS 12478</strain>
    </source>
</reference>
<evidence type="ECO:0000256" key="2">
    <source>
        <dbReference type="ARBA" id="ARBA00023445"/>
    </source>
</evidence>
<accession>A0A5M6C671</accession>
<dbReference type="KEGG" id="ksn:43586341"/>
<evidence type="ECO:0000256" key="1">
    <source>
        <dbReference type="ARBA" id="ARBA00023002"/>
    </source>
</evidence>
<protein>
    <submittedName>
        <fullName evidence="3">Uncharacterized protein</fullName>
    </submittedName>
</protein>
<dbReference type="RefSeq" id="XP_031863168.1">
    <property type="nucleotide sequence ID" value="XM_032002231.1"/>
</dbReference>
<keyword evidence="4" id="KW-1185">Reference proteome</keyword>
<sequence>MPLAAVTGINGYVATHVVLYYLQKGWTVRGTVRSTSKVENVKSFPVYKEYFEKGQLEVVVLKDLVNGDWTPVLEGVEAVAHVAAPIGMKGDNITWADYKGPTVTGIIRLLEAAKDSPTIKGISAISSMAAAFDPAKLGSTEDLTLTENDWFPIPEEYLAAMDVMEPFTTQLWYCGAKKISETEAFQWVETNKPSWSYATIVPPMVYGPPLHILSPEGLNIETGGSLPDLVTLFSGKDLPPQLAEAWVDITDVAAGFFETSTRQKSGRFLISGGKYTWQIFADYLRKIRPDLEAYVPLGNPSAPQKITKFVDNSKSIKELGLTYKSHEEMLKETVEHFEKIGLFKIPPGAWKK</sequence>
<dbReference type="GeneID" id="43586341"/>
<dbReference type="Pfam" id="PF01370">
    <property type="entry name" value="Epimerase"/>
    <property type="match status" value="1"/>
</dbReference>
<dbReference type="Proteomes" id="UP000322225">
    <property type="component" value="Chromosome 3"/>
</dbReference>
<dbReference type="OrthoDB" id="2559962at2759"/>
<dbReference type="PANTHER" id="PTHR10366">
    <property type="entry name" value="NAD DEPENDENT EPIMERASE/DEHYDRATASE"/>
    <property type="match status" value="1"/>
</dbReference>
<dbReference type="InterPro" id="IPR050425">
    <property type="entry name" value="NAD(P)_dehydrat-like"/>
</dbReference>
<name>A0A5M6C671_9TREE</name>
<organism evidence="3 4">
    <name type="scientific">Kwoniella shandongensis</name>
    <dbReference type="NCBI Taxonomy" id="1734106"/>
    <lineage>
        <taxon>Eukaryota</taxon>
        <taxon>Fungi</taxon>
        <taxon>Dikarya</taxon>
        <taxon>Basidiomycota</taxon>
        <taxon>Agaricomycotina</taxon>
        <taxon>Tremellomycetes</taxon>
        <taxon>Tremellales</taxon>
        <taxon>Cryptococcaceae</taxon>
        <taxon>Kwoniella</taxon>
    </lineage>
</organism>
<dbReference type="PANTHER" id="PTHR10366:SF579">
    <property type="entry name" value="3-BETA HYDROXYSTEROID DEHYDROGENASE_ISOMERASE FAMILY PROTEIN (AFU_ORTHOLOGUE AFUA_3G02250)"/>
    <property type="match status" value="1"/>
</dbReference>
<dbReference type="InterPro" id="IPR036291">
    <property type="entry name" value="NAD(P)-bd_dom_sf"/>
</dbReference>
<dbReference type="EMBL" id="CP144053">
    <property type="protein sequence ID" value="WWD17396.1"/>
    <property type="molecule type" value="Genomic_DNA"/>
</dbReference>